<organism evidence="2 3">
    <name type="scientific">Methylobacterium oryzae CBMB20</name>
    <dbReference type="NCBI Taxonomy" id="693986"/>
    <lineage>
        <taxon>Bacteria</taxon>
        <taxon>Pseudomonadati</taxon>
        <taxon>Pseudomonadota</taxon>
        <taxon>Alphaproteobacteria</taxon>
        <taxon>Hyphomicrobiales</taxon>
        <taxon>Methylobacteriaceae</taxon>
        <taxon>Methylobacterium</taxon>
    </lineage>
</organism>
<protein>
    <submittedName>
        <fullName evidence="2">Protein of unassigned function</fullName>
    </submittedName>
</protein>
<gene>
    <name evidence="2" type="ORF">MOC_2817</name>
</gene>
<sequence length="287" mass="30683">MVRRFTVIQGGLSERADDTAIPDAGAGPQAETWRVDLQRPGAVDAAAVAAWRAMLVRNAVSDPLRDPDHLLPLAQHRPAARSVAVALAWSRDARDGRETLRGVVPLAMPHSVWGGRARPWQPAEPDAAALVEHAAAEAVDRALRERLGALRRPLRLVGESAPVQDPGPPRPILAASRPARPRSVPAGNLIGIRPAGWEPAESEMLAVTEPAAVRDAVETFLALDARTAARPIIADPAEASLVRVVTRLFARRGALQVEFRRRAGAVVSGTLHLCAGSNAVPWRRARA</sequence>
<dbReference type="Proteomes" id="UP000029492">
    <property type="component" value="Chromosome"/>
</dbReference>
<feature type="region of interest" description="Disordered" evidence="1">
    <location>
        <begin position="159"/>
        <end position="180"/>
    </location>
</feature>
<accession>A0A089NT38</accession>
<dbReference type="HOGENOM" id="CLU_969128_0_0_5"/>
<reference evidence="2 3" key="1">
    <citation type="journal article" date="2014" name="PLoS ONE">
        <title>Genome Information of Methylobacterium oryzae, a Plant-Probiotic Methylotroph in the Phyllosphere.</title>
        <authorList>
            <person name="Kwak M.J."/>
            <person name="Jeong H."/>
            <person name="Madhaiyan M."/>
            <person name="Lee Y."/>
            <person name="Sa T.M."/>
            <person name="Oh T.K."/>
            <person name="Kim J.F."/>
        </authorList>
    </citation>
    <scope>NUCLEOTIDE SEQUENCE [LARGE SCALE GENOMIC DNA]</scope>
    <source>
        <strain evidence="2 3">CBMB20</strain>
    </source>
</reference>
<proteinExistence type="predicted"/>
<dbReference type="eggNOG" id="ENOG502ZNET">
    <property type="taxonomic scope" value="Bacteria"/>
</dbReference>
<evidence type="ECO:0000313" key="2">
    <source>
        <dbReference type="EMBL" id="AIQ90572.1"/>
    </source>
</evidence>
<evidence type="ECO:0000256" key="1">
    <source>
        <dbReference type="SAM" id="MobiDB-lite"/>
    </source>
</evidence>
<keyword evidence="3" id="KW-1185">Reference proteome</keyword>
<dbReference type="AlphaFoldDB" id="A0A089NT38"/>
<dbReference type="KEGG" id="mor:MOC_2817"/>
<dbReference type="STRING" id="693986.MOC_2817"/>
<name>A0A089NT38_9HYPH</name>
<dbReference type="RefSeq" id="WP_043349638.1">
    <property type="nucleotide sequence ID" value="NZ_CP003811.1"/>
</dbReference>
<dbReference type="EMBL" id="CP003811">
    <property type="protein sequence ID" value="AIQ90572.1"/>
    <property type="molecule type" value="Genomic_DNA"/>
</dbReference>
<evidence type="ECO:0000313" key="3">
    <source>
        <dbReference type="Proteomes" id="UP000029492"/>
    </source>
</evidence>